<dbReference type="EMBL" id="CABFOC020000045">
    <property type="protein sequence ID" value="CAH0053543.1"/>
    <property type="molecule type" value="Genomic_DNA"/>
</dbReference>
<sequence>KLKIKCVHEGSPPCQNCEKKGRTRSGECLLTGPELKRKRMPAEYKPHGLELARLTRCSTPSGDIDQSRRNIHSTLADTPSTQTSELRVLVNGNHEKGFAVDSFIVMAALKTFSSKFPEFRFVHSPTLSKYVHSIEENGRIKFLQRTCSESSPIHMLCASIVALCLPITHELSHAYPPEAFASFARGCVSIASPPDLLTVQALLTLSMYEWGMGNGYRAWMYSGAATRMMQSLRVMVQVASLAAVEKEVHNRTLWACFIMDRLVHCGKTQPFALSVYSMETHWPTSEDDFAFGESSGHAPLTNEERGPLENMEGDMNHYYGILVRGFDIWARILSWVVSGGRRLPGMSLPENHPWVAGSRWKLLYDELMTWRGRQEKRLHYPEASLEGHSALGTAERFAYVNLIYYVSLLFLGREYLRFIPTPDSEPNGPVDPPLLPLPAPAGWWQDRADEIFTSAAHIASLLRNLEDANEPLYTPFPGFCAFSAATMNLYVSSFPNMNLGRNRISPHAVNKNIEFLYKFRGIWTMGKGWWVTIGHCKQLYNSARQDHSQFRGRTREDFSALEFSIHDIRGQPPTIGDYMSPEVSVDDIEITSTTNNETAAALSLQELSGFDNTQQTSVTQDDAAANRDWNQTWPLWGEQDFIPFAIEGVPFDYNMSLGEL</sequence>
<keyword evidence="8" id="KW-1185">Reference proteome</keyword>
<reference evidence="8" key="1">
    <citation type="submission" date="2019-06" db="EMBL/GenBank/DDBJ databases">
        <authorList>
            <person name="Broberg M."/>
        </authorList>
    </citation>
    <scope>NUCLEOTIDE SEQUENCE [LARGE SCALE GENOMIC DNA]</scope>
</reference>
<name>A0A9P0EN62_9HYPO</name>
<dbReference type="InterPro" id="IPR050815">
    <property type="entry name" value="TF_fung"/>
</dbReference>
<dbReference type="Pfam" id="PF04082">
    <property type="entry name" value="Fungal_trans"/>
    <property type="match status" value="1"/>
</dbReference>
<reference evidence="7 8" key="2">
    <citation type="submission" date="2021-10" db="EMBL/GenBank/DDBJ databases">
        <authorList>
            <person name="Piombo E."/>
        </authorList>
    </citation>
    <scope>NUCLEOTIDE SEQUENCE [LARGE SCALE GENOMIC DNA]</scope>
</reference>
<keyword evidence="3" id="KW-0805">Transcription regulation</keyword>
<keyword evidence="5" id="KW-0539">Nucleus</keyword>
<accession>A0A9P0EN62</accession>
<dbReference type="AlphaFoldDB" id="A0A9P0EN62"/>
<dbReference type="PANTHER" id="PTHR47338:SF19">
    <property type="entry name" value="ZN(II)2CYS6 TRANSCRIPTION FACTOR (EUROFUNG)"/>
    <property type="match status" value="1"/>
</dbReference>
<dbReference type="GO" id="GO:0003677">
    <property type="term" value="F:DNA binding"/>
    <property type="evidence" value="ECO:0007669"/>
    <property type="project" value="InterPro"/>
</dbReference>
<proteinExistence type="predicted"/>
<dbReference type="GO" id="GO:0006351">
    <property type="term" value="P:DNA-templated transcription"/>
    <property type="evidence" value="ECO:0007669"/>
    <property type="project" value="InterPro"/>
</dbReference>
<feature type="non-terminal residue" evidence="7">
    <location>
        <position position="660"/>
    </location>
</feature>
<organism evidence="7 8">
    <name type="scientific">Clonostachys solani</name>
    <dbReference type="NCBI Taxonomy" id="160281"/>
    <lineage>
        <taxon>Eukaryota</taxon>
        <taxon>Fungi</taxon>
        <taxon>Dikarya</taxon>
        <taxon>Ascomycota</taxon>
        <taxon>Pezizomycotina</taxon>
        <taxon>Sordariomycetes</taxon>
        <taxon>Hypocreomycetidae</taxon>
        <taxon>Hypocreales</taxon>
        <taxon>Bionectriaceae</taxon>
        <taxon>Clonostachys</taxon>
    </lineage>
</organism>
<feature type="non-terminal residue" evidence="7">
    <location>
        <position position="1"/>
    </location>
</feature>
<evidence type="ECO:0000256" key="4">
    <source>
        <dbReference type="ARBA" id="ARBA00023163"/>
    </source>
</evidence>
<protein>
    <recommendedName>
        <fullName evidence="6">Xylanolytic transcriptional activator regulatory domain-containing protein</fullName>
    </recommendedName>
</protein>
<dbReference type="SMART" id="SM00906">
    <property type="entry name" value="Fungal_trans"/>
    <property type="match status" value="1"/>
</dbReference>
<comment type="subcellular location">
    <subcellularLocation>
        <location evidence="1">Nucleus</location>
    </subcellularLocation>
</comment>
<keyword evidence="2" id="KW-0479">Metal-binding</keyword>
<dbReference type="InterPro" id="IPR001138">
    <property type="entry name" value="Zn2Cys6_DnaBD"/>
</dbReference>
<feature type="domain" description="Xylanolytic transcriptional activator regulatory" evidence="6">
    <location>
        <begin position="218"/>
        <end position="289"/>
    </location>
</feature>
<dbReference type="CDD" id="cd12148">
    <property type="entry name" value="fungal_TF_MHR"/>
    <property type="match status" value="1"/>
</dbReference>
<dbReference type="GO" id="GO:0005634">
    <property type="term" value="C:nucleus"/>
    <property type="evidence" value="ECO:0007669"/>
    <property type="project" value="UniProtKB-SubCell"/>
</dbReference>
<evidence type="ECO:0000256" key="2">
    <source>
        <dbReference type="ARBA" id="ARBA00022723"/>
    </source>
</evidence>
<evidence type="ECO:0000313" key="8">
    <source>
        <dbReference type="Proteomes" id="UP000775872"/>
    </source>
</evidence>
<evidence type="ECO:0000313" key="7">
    <source>
        <dbReference type="EMBL" id="CAH0053543.1"/>
    </source>
</evidence>
<dbReference type="InterPro" id="IPR007219">
    <property type="entry name" value="XnlR_reg_dom"/>
</dbReference>
<dbReference type="CDD" id="cd00067">
    <property type="entry name" value="GAL4"/>
    <property type="match status" value="1"/>
</dbReference>
<dbReference type="Proteomes" id="UP000775872">
    <property type="component" value="Unassembled WGS sequence"/>
</dbReference>
<evidence type="ECO:0000256" key="5">
    <source>
        <dbReference type="ARBA" id="ARBA00023242"/>
    </source>
</evidence>
<dbReference type="GO" id="GO:0000981">
    <property type="term" value="F:DNA-binding transcription factor activity, RNA polymerase II-specific"/>
    <property type="evidence" value="ECO:0007669"/>
    <property type="project" value="InterPro"/>
</dbReference>
<evidence type="ECO:0000259" key="6">
    <source>
        <dbReference type="SMART" id="SM00906"/>
    </source>
</evidence>
<comment type="caution">
    <text evidence="7">The sequence shown here is derived from an EMBL/GenBank/DDBJ whole genome shotgun (WGS) entry which is preliminary data.</text>
</comment>
<evidence type="ECO:0000256" key="3">
    <source>
        <dbReference type="ARBA" id="ARBA00023015"/>
    </source>
</evidence>
<dbReference type="OrthoDB" id="5370478at2759"/>
<evidence type="ECO:0000256" key="1">
    <source>
        <dbReference type="ARBA" id="ARBA00004123"/>
    </source>
</evidence>
<dbReference type="GO" id="GO:0008270">
    <property type="term" value="F:zinc ion binding"/>
    <property type="evidence" value="ECO:0007669"/>
    <property type="project" value="InterPro"/>
</dbReference>
<gene>
    <name evidence="7" type="ORF">CSOL1703_00005416</name>
</gene>
<dbReference type="PANTHER" id="PTHR47338">
    <property type="entry name" value="ZN(II)2CYS6 TRANSCRIPTION FACTOR (EUROFUNG)-RELATED"/>
    <property type="match status" value="1"/>
</dbReference>
<keyword evidence="4" id="KW-0804">Transcription</keyword>